<evidence type="ECO:0000256" key="2">
    <source>
        <dbReference type="ARBA" id="ARBA00022833"/>
    </source>
</evidence>
<protein>
    <submittedName>
        <fullName evidence="8">LIM zinc-binding domain-containing protein</fullName>
    </submittedName>
</protein>
<dbReference type="PANTHER" id="PTHR24219">
    <property type="entry name" value="LIM DOMAIN-CONTAINING PROTEIN JUB"/>
    <property type="match status" value="1"/>
</dbReference>
<dbReference type="Pfam" id="PF00412">
    <property type="entry name" value="LIM"/>
    <property type="match status" value="2"/>
</dbReference>
<dbReference type="WBParaSite" id="SBAD_0000967801-mRNA-1">
    <property type="protein sequence ID" value="SBAD_0000967801-mRNA-1"/>
    <property type="gene ID" value="SBAD_0000967801"/>
</dbReference>
<dbReference type="PROSITE" id="PS50023">
    <property type="entry name" value="LIM_DOMAIN_2"/>
    <property type="match status" value="2"/>
</dbReference>
<dbReference type="OrthoDB" id="25414at2759"/>
<dbReference type="GO" id="GO:0005634">
    <property type="term" value="C:nucleus"/>
    <property type="evidence" value="ECO:0007669"/>
    <property type="project" value="TreeGrafter"/>
</dbReference>
<dbReference type="GO" id="GO:0003714">
    <property type="term" value="F:transcription corepressor activity"/>
    <property type="evidence" value="ECO:0007669"/>
    <property type="project" value="TreeGrafter"/>
</dbReference>
<dbReference type="SUPFAM" id="SSF57716">
    <property type="entry name" value="Glucocorticoid receptor-like (DNA-binding domain)"/>
    <property type="match status" value="2"/>
</dbReference>
<dbReference type="InterPro" id="IPR047172">
    <property type="entry name" value="Ajuba-like"/>
</dbReference>
<keyword evidence="3 4" id="KW-0440">LIM domain</keyword>
<keyword evidence="7" id="KW-1185">Reference proteome</keyword>
<dbReference type="GO" id="GO:0046872">
    <property type="term" value="F:metal ion binding"/>
    <property type="evidence" value="ECO:0007669"/>
    <property type="project" value="UniProtKB-KW"/>
</dbReference>
<reference evidence="8" key="1">
    <citation type="submission" date="2016-06" db="UniProtKB">
        <authorList>
            <consortium name="WormBaseParasite"/>
        </authorList>
    </citation>
    <scope>IDENTIFICATION</scope>
</reference>
<keyword evidence="1 4" id="KW-0479">Metal-binding</keyword>
<dbReference type="GO" id="GO:0035331">
    <property type="term" value="P:negative regulation of hippo signaling"/>
    <property type="evidence" value="ECO:0007669"/>
    <property type="project" value="TreeGrafter"/>
</dbReference>
<name>A0A183J0E6_9BILA</name>
<dbReference type="PROSITE" id="PS00478">
    <property type="entry name" value="LIM_DOMAIN_1"/>
    <property type="match status" value="1"/>
</dbReference>
<gene>
    <name evidence="6" type="ORF">SBAD_LOCUS9344</name>
</gene>
<organism evidence="8">
    <name type="scientific">Soboliphyme baturini</name>
    <dbReference type="NCBI Taxonomy" id="241478"/>
    <lineage>
        <taxon>Eukaryota</taxon>
        <taxon>Metazoa</taxon>
        <taxon>Ecdysozoa</taxon>
        <taxon>Nematoda</taxon>
        <taxon>Enoplea</taxon>
        <taxon>Dorylaimia</taxon>
        <taxon>Dioctophymatida</taxon>
        <taxon>Dioctophymatoidea</taxon>
        <taxon>Soboliphymatidae</taxon>
        <taxon>Soboliphyme</taxon>
    </lineage>
</organism>
<feature type="domain" description="LIM zinc-binding" evidence="5">
    <location>
        <begin position="551"/>
        <end position="611"/>
    </location>
</feature>
<evidence type="ECO:0000256" key="4">
    <source>
        <dbReference type="PROSITE-ProRule" id="PRU00125"/>
    </source>
</evidence>
<feature type="domain" description="LIM zinc-binding" evidence="5">
    <location>
        <begin position="465"/>
        <end position="528"/>
    </location>
</feature>
<dbReference type="GO" id="GO:0001666">
    <property type="term" value="P:response to hypoxia"/>
    <property type="evidence" value="ECO:0007669"/>
    <property type="project" value="TreeGrafter"/>
</dbReference>
<dbReference type="InterPro" id="IPR001781">
    <property type="entry name" value="Znf_LIM"/>
</dbReference>
<proteinExistence type="predicted"/>
<dbReference type="GO" id="GO:0007010">
    <property type="term" value="P:cytoskeleton organization"/>
    <property type="evidence" value="ECO:0007669"/>
    <property type="project" value="TreeGrafter"/>
</dbReference>
<dbReference type="EMBL" id="UZAM01012603">
    <property type="protein sequence ID" value="VDP22637.1"/>
    <property type="molecule type" value="Genomic_DNA"/>
</dbReference>
<evidence type="ECO:0000256" key="1">
    <source>
        <dbReference type="ARBA" id="ARBA00022723"/>
    </source>
</evidence>
<accession>A0A183J0E6</accession>
<evidence type="ECO:0000313" key="7">
    <source>
        <dbReference type="Proteomes" id="UP000270296"/>
    </source>
</evidence>
<evidence type="ECO:0000313" key="6">
    <source>
        <dbReference type="EMBL" id="VDP22637.1"/>
    </source>
</evidence>
<reference evidence="6 7" key="2">
    <citation type="submission" date="2018-11" db="EMBL/GenBank/DDBJ databases">
        <authorList>
            <consortium name="Pathogen Informatics"/>
        </authorList>
    </citation>
    <scope>NUCLEOTIDE SEQUENCE [LARGE SCALE GENOMIC DNA]</scope>
</reference>
<dbReference type="GO" id="GO:0005912">
    <property type="term" value="C:adherens junction"/>
    <property type="evidence" value="ECO:0007669"/>
    <property type="project" value="TreeGrafter"/>
</dbReference>
<sequence length="637" mass="69771">MDSEELLKQDLETRKWLDDIESFRSPPPLRNIFAESVERSDPRTVKHPVTSEFVLRSTSDHEEEFGQKVRKFQLSSAHPYANRGRIEKSKWLATNSAQTGSVMKDDDCEKIRITKEQANALKEAVKKETRPVNMCASPMSTDMLPNAAAAEAVAALPPRSTLDSVARSSAVPIDGPQPFYSRVDSSTSSSAYNNAYRYVISKESVGEARSDSDTRCDHVCGAEGSVRSAGSDQQKLARPADGLNDAKCLSPMHGYQTLIADKEVSDIFSKSTHTHNGKVPETDGRRSFSFAVTENSDAQQRLEHTAAATAVGTAATCQQDAEFLTGDSRSRIRRTACQAVVTAPNTLDDASAALQCAVSVDPSYGVRSSVSAARQNLAFPSTVSTRAVSVEQPQGRATKQLGPQSPILPSLPPNVRAAVGNTTLVASVGTSDHSATNALLRQQAQYEILEREVENELKARNVMYGYCSACGKEVTSSSEATHALDHLYHSECFTCCCCVLGRRLKDKKFYEARGRIYCEEDYLVNLNGICVPQQTNENNVLQYSGFQQSAEKCATCGHLIMDMILQAAGKSFHPQCFRCSTCKKCLDGVPFTVDNHGRFYCVQDYHLQFAPKCAKCNKCITPSRVSDCVVYIVFVTD</sequence>
<dbReference type="PANTHER" id="PTHR24219:SF4">
    <property type="entry name" value="LIM DOMAIN-CONTAINING PROTEIN JUB"/>
    <property type="match status" value="1"/>
</dbReference>
<dbReference type="Gene3D" id="2.10.110.10">
    <property type="entry name" value="Cysteine Rich Protein"/>
    <property type="match status" value="2"/>
</dbReference>
<dbReference type="CDD" id="cd09355">
    <property type="entry name" value="LIM2_Ajuba_like"/>
    <property type="match status" value="1"/>
</dbReference>
<evidence type="ECO:0000259" key="5">
    <source>
        <dbReference type="PROSITE" id="PS50023"/>
    </source>
</evidence>
<evidence type="ECO:0000256" key="3">
    <source>
        <dbReference type="ARBA" id="ARBA00023038"/>
    </source>
</evidence>
<dbReference type="GO" id="GO:0005667">
    <property type="term" value="C:transcription regulator complex"/>
    <property type="evidence" value="ECO:0007669"/>
    <property type="project" value="TreeGrafter"/>
</dbReference>
<keyword evidence="2 4" id="KW-0862">Zinc</keyword>
<dbReference type="InterPro" id="IPR047247">
    <property type="entry name" value="Ajuba-like_LIM2"/>
</dbReference>
<dbReference type="AlphaFoldDB" id="A0A183J0E6"/>
<evidence type="ECO:0000313" key="8">
    <source>
        <dbReference type="WBParaSite" id="SBAD_0000967801-mRNA-1"/>
    </source>
</evidence>
<dbReference type="Proteomes" id="UP000270296">
    <property type="component" value="Unassembled WGS sequence"/>
</dbReference>
<dbReference type="SMART" id="SM00132">
    <property type="entry name" value="LIM"/>
    <property type="match status" value="2"/>
</dbReference>
<dbReference type="GO" id="GO:0000932">
    <property type="term" value="C:P-body"/>
    <property type="evidence" value="ECO:0007669"/>
    <property type="project" value="TreeGrafter"/>
</dbReference>